<proteinExistence type="predicted"/>
<dbReference type="EMBL" id="BGZK01000919">
    <property type="protein sequence ID" value="GBP65093.1"/>
    <property type="molecule type" value="Genomic_DNA"/>
</dbReference>
<evidence type="ECO:0000313" key="2">
    <source>
        <dbReference type="EMBL" id="GBP65093.1"/>
    </source>
</evidence>
<name>A0A4C1XPW3_EUMVA</name>
<feature type="region of interest" description="Disordered" evidence="1">
    <location>
        <begin position="36"/>
        <end position="61"/>
    </location>
</feature>
<sequence>MRFLLRGLRINSLILNINSNLGLVLNFYSATGHGANLDEAEESPTSDGGAERGPPGAEKAACGTYRAPAHHAPKLPPDPPEVYEISPYATFAGPGAAAGGARAYTLQLRALARHDDDAAPPHNTPCCEEETCVDALDVQRRRRRRRHYCPDHDLELKYPVLSQCGLRHRLDAINDCDQYDDDQRSTRPDSLSTTESLARIEGSEGKLRELFKAHSSSFIARRSSAL</sequence>
<dbReference type="OrthoDB" id="7475586at2759"/>
<keyword evidence="3" id="KW-1185">Reference proteome</keyword>
<organism evidence="2 3">
    <name type="scientific">Eumeta variegata</name>
    <name type="common">Bagworm moth</name>
    <name type="synonym">Eumeta japonica</name>
    <dbReference type="NCBI Taxonomy" id="151549"/>
    <lineage>
        <taxon>Eukaryota</taxon>
        <taxon>Metazoa</taxon>
        <taxon>Ecdysozoa</taxon>
        <taxon>Arthropoda</taxon>
        <taxon>Hexapoda</taxon>
        <taxon>Insecta</taxon>
        <taxon>Pterygota</taxon>
        <taxon>Neoptera</taxon>
        <taxon>Endopterygota</taxon>
        <taxon>Lepidoptera</taxon>
        <taxon>Glossata</taxon>
        <taxon>Ditrysia</taxon>
        <taxon>Tineoidea</taxon>
        <taxon>Psychidae</taxon>
        <taxon>Oiketicinae</taxon>
        <taxon>Eumeta</taxon>
    </lineage>
</organism>
<gene>
    <name evidence="2" type="ORF">EVAR_5239_1</name>
</gene>
<dbReference type="AlphaFoldDB" id="A0A4C1XPW3"/>
<dbReference type="Proteomes" id="UP000299102">
    <property type="component" value="Unassembled WGS sequence"/>
</dbReference>
<evidence type="ECO:0000256" key="1">
    <source>
        <dbReference type="SAM" id="MobiDB-lite"/>
    </source>
</evidence>
<evidence type="ECO:0000313" key="3">
    <source>
        <dbReference type="Proteomes" id="UP000299102"/>
    </source>
</evidence>
<accession>A0A4C1XPW3</accession>
<protein>
    <submittedName>
        <fullName evidence="2">Uncharacterized protein</fullName>
    </submittedName>
</protein>
<comment type="caution">
    <text evidence="2">The sequence shown here is derived from an EMBL/GenBank/DDBJ whole genome shotgun (WGS) entry which is preliminary data.</text>
</comment>
<reference evidence="2 3" key="1">
    <citation type="journal article" date="2019" name="Commun. Biol.">
        <title>The bagworm genome reveals a unique fibroin gene that provides high tensile strength.</title>
        <authorList>
            <person name="Kono N."/>
            <person name="Nakamura H."/>
            <person name="Ohtoshi R."/>
            <person name="Tomita M."/>
            <person name="Numata K."/>
            <person name="Arakawa K."/>
        </authorList>
    </citation>
    <scope>NUCLEOTIDE SEQUENCE [LARGE SCALE GENOMIC DNA]</scope>
</reference>